<dbReference type="WBParaSite" id="PDA_v2.g18641.t1">
    <property type="protein sequence ID" value="PDA_v2.g18641.t1"/>
    <property type="gene ID" value="PDA_v2.g18641"/>
</dbReference>
<dbReference type="GO" id="GO:0005876">
    <property type="term" value="C:spindle microtubule"/>
    <property type="evidence" value="ECO:0007669"/>
    <property type="project" value="TreeGrafter"/>
</dbReference>
<keyword evidence="3 10" id="KW-0493">Microtubule</keyword>
<dbReference type="GO" id="GO:0072686">
    <property type="term" value="C:mitotic spindle"/>
    <property type="evidence" value="ECO:0007669"/>
    <property type="project" value="TreeGrafter"/>
</dbReference>
<feature type="region of interest" description="Disordered" evidence="12">
    <location>
        <begin position="708"/>
        <end position="730"/>
    </location>
</feature>
<feature type="binding site" evidence="9">
    <location>
        <begin position="280"/>
        <end position="287"/>
    </location>
    <ligand>
        <name>ATP</name>
        <dbReference type="ChEBI" id="CHEBI:30616"/>
    </ligand>
</feature>
<evidence type="ECO:0000313" key="16">
    <source>
        <dbReference type="WBParaSite" id="PDA_v2.g18641.t1"/>
    </source>
</evidence>
<dbReference type="GO" id="GO:0005634">
    <property type="term" value="C:nucleus"/>
    <property type="evidence" value="ECO:0007669"/>
    <property type="project" value="TreeGrafter"/>
</dbReference>
<evidence type="ECO:0000256" key="3">
    <source>
        <dbReference type="ARBA" id="ARBA00022701"/>
    </source>
</evidence>
<reference evidence="16" key="1">
    <citation type="submission" date="2022-11" db="UniProtKB">
        <authorList>
            <consortium name="WormBaseParasite"/>
        </authorList>
    </citation>
    <scope>IDENTIFICATION</scope>
</reference>
<accession>A0A914PJT1</accession>
<keyword evidence="4 9" id="KW-0547">Nucleotide-binding</keyword>
<feature type="coiled-coil region" evidence="11">
    <location>
        <begin position="573"/>
        <end position="681"/>
    </location>
</feature>
<comment type="similarity">
    <text evidence="8">Belongs to the TRAFAC class myosin-kinesin ATPase superfamily. Kinesin family. KIN-5/BimC subfamily.</text>
</comment>
<dbReference type="PROSITE" id="PS00411">
    <property type="entry name" value="KINESIN_MOTOR_1"/>
    <property type="match status" value="1"/>
</dbReference>
<feature type="domain" description="Kinesin motor" evidence="14">
    <location>
        <begin position="197"/>
        <end position="539"/>
    </location>
</feature>
<dbReference type="PRINTS" id="PR00380">
    <property type="entry name" value="KINESINHEAVY"/>
</dbReference>
<proteinExistence type="inferred from homology"/>
<dbReference type="PROSITE" id="PS50067">
    <property type="entry name" value="KINESIN_MOTOR_2"/>
    <property type="match status" value="1"/>
</dbReference>
<dbReference type="GO" id="GO:0007018">
    <property type="term" value="P:microtubule-based movement"/>
    <property type="evidence" value="ECO:0007669"/>
    <property type="project" value="InterPro"/>
</dbReference>
<dbReference type="Pfam" id="PF00225">
    <property type="entry name" value="Kinesin"/>
    <property type="match status" value="1"/>
</dbReference>
<dbReference type="Gene3D" id="3.40.850.10">
    <property type="entry name" value="Kinesin motor domain"/>
    <property type="match status" value="1"/>
</dbReference>
<evidence type="ECO:0000256" key="5">
    <source>
        <dbReference type="ARBA" id="ARBA00022840"/>
    </source>
</evidence>
<organism evidence="15 16">
    <name type="scientific">Panagrolaimus davidi</name>
    <dbReference type="NCBI Taxonomy" id="227884"/>
    <lineage>
        <taxon>Eukaryota</taxon>
        <taxon>Metazoa</taxon>
        <taxon>Ecdysozoa</taxon>
        <taxon>Nematoda</taxon>
        <taxon>Chromadorea</taxon>
        <taxon>Rhabditida</taxon>
        <taxon>Tylenchina</taxon>
        <taxon>Panagrolaimomorpha</taxon>
        <taxon>Panagrolaimoidea</taxon>
        <taxon>Panagrolaimidae</taxon>
        <taxon>Panagrolaimus</taxon>
    </lineage>
</organism>
<dbReference type="GO" id="GO:0008574">
    <property type="term" value="F:plus-end-directed microtubule motor activity"/>
    <property type="evidence" value="ECO:0007669"/>
    <property type="project" value="TreeGrafter"/>
</dbReference>
<dbReference type="GO" id="GO:0005524">
    <property type="term" value="F:ATP binding"/>
    <property type="evidence" value="ECO:0007669"/>
    <property type="project" value="UniProtKB-UniRule"/>
</dbReference>
<keyword evidence="15" id="KW-1185">Reference proteome</keyword>
<dbReference type="InterPro" id="IPR001752">
    <property type="entry name" value="Kinesin_motor_dom"/>
</dbReference>
<dbReference type="GO" id="GO:0008017">
    <property type="term" value="F:microtubule binding"/>
    <property type="evidence" value="ECO:0007669"/>
    <property type="project" value="InterPro"/>
</dbReference>
<protein>
    <recommendedName>
        <fullName evidence="10">Kinesin-like protein</fullName>
    </recommendedName>
</protein>
<keyword evidence="7" id="KW-0206">Cytoskeleton</keyword>
<evidence type="ECO:0000256" key="11">
    <source>
        <dbReference type="SAM" id="Coils"/>
    </source>
</evidence>
<evidence type="ECO:0000256" key="1">
    <source>
        <dbReference type="ARBA" id="ARBA00004245"/>
    </source>
</evidence>
<keyword evidence="6 9" id="KW-0505">Motor protein</keyword>
<dbReference type="InterPro" id="IPR047149">
    <property type="entry name" value="KIF11-like"/>
</dbReference>
<feature type="chain" id="PRO_5037690664" description="Kinesin-like protein" evidence="13">
    <location>
        <begin position="21"/>
        <end position="903"/>
    </location>
</feature>
<keyword evidence="13" id="KW-0732">Signal</keyword>
<keyword evidence="2" id="KW-0963">Cytoplasm</keyword>
<evidence type="ECO:0000256" key="12">
    <source>
        <dbReference type="SAM" id="MobiDB-lite"/>
    </source>
</evidence>
<dbReference type="GO" id="GO:0051231">
    <property type="term" value="P:spindle elongation"/>
    <property type="evidence" value="ECO:0007669"/>
    <property type="project" value="TreeGrafter"/>
</dbReference>
<name>A0A914PJT1_9BILA</name>
<dbReference type="InterPro" id="IPR036961">
    <property type="entry name" value="Kinesin_motor_dom_sf"/>
</dbReference>
<dbReference type="InterPro" id="IPR027417">
    <property type="entry name" value="P-loop_NTPase"/>
</dbReference>
<evidence type="ECO:0000256" key="8">
    <source>
        <dbReference type="ARBA" id="ARBA00034704"/>
    </source>
</evidence>
<dbReference type="SMART" id="SM00129">
    <property type="entry name" value="KISc"/>
    <property type="match status" value="1"/>
</dbReference>
<feature type="signal peptide" evidence="13">
    <location>
        <begin position="1"/>
        <end position="20"/>
    </location>
</feature>
<dbReference type="SUPFAM" id="SSF52540">
    <property type="entry name" value="P-loop containing nucleoside triphosphate hydrolases"/>
    <property type="match status" value="1"/>
</dbReference>
<dbReference type="PANTHER" id="PTHR47970">
    <property type="entry name" value="KINESIN-LIKE PROTEIN KIF11"/>
    <property type="match status" value="1"/>
</dbReference>
<evidence type="ECO:0000256" key="9">
    <source>
        <dbReference type="PROSITE-ProRule" id="PRU00283"/>
    </source>
</evidence>
<evidence type="ECO:0000313" key="15">
    <source>
        <dbReference type="Proteomes" id="UP000887578"/>
    </source>
</evidence>
<dbReference type="AlphaFoldDB" id="A0A914PJT1"/>
<comment type="subcellular location">
    <subcellularLocation>
        <location evidence="1">Cytoplasm</location>
        <location evidence="1">Cytoskeleton</location>
    </subcellularLocation>
</comment>
<evidence type="ECO:0000259" key="14">
    <source>
        <dbReference type="PROSITE" id="PS50067"/>
    </source>
</evidence>
<evidence type="ECO:0000256" key="6">
    <source>
        <dbReference type="ARBA" id="ARBA00023175"/>
    </source>
</evidence>
<dbReference type="GO" id="GO:0090307">
    <property type="term" value="P:mitotic spindle assembly"/>
    <property type="evidence" value="ECO:0007669"/>
    <property type="project" value="TreeGrafter"/>
</dbReference>
<dbReference type="PANTHER" id="PTHR47970:SF12">
    <property type="entry name" value="KINESIN FAMILY MEMBER 11"/>
    <property type="match status" value="1"/>
</dbReference>
<sequence>MRPSHARLLLLFNLKTFQLAMNKRIVTTVPKVITDLKDLDDEKFDTFSSTKNNSWKKCDKNDLQLFHHHSFGNEKQKQKFNQVEEMSFANNSTLSLHISAYENSIKSADNNLNVEKSSKTCNEMENSLQHSNSLLSTAFEIPRQQRDVPSTPEVMQFKSSQKLLNFNGSNAKMNDKVPVTPLNMNRQKETKKRNKKNVQVAIRIRPINEMEKGEKGKSIAHCDRVTKMVTMNALKEQKLFGPFDAVYGAEASQTDIYMDIVNPLIQEVLSGYNCTVFAYGQTGTGKTFTMEGRHDESNEYSWEEDPTAGIIPRALHHIFSELTALALDDYCVRVSYVELYNEELYDLLATGNVEDQTRLRIFDDKTYNGNRVLISGLTEVAVRGRDEVYRLLKRGAERRRTASTLMNMNSSRSHSVFTVSVLFRDQSTSKSEELLLKTGKLHLVDLAGSESIGRSGAVAARAREAGNINQSLLTLGRVINALTTNASHIPYRESKLTRILQDSLGGKTITTIIATLSPSSTNFEESVSTLDYAQRAKNIKNNPEVNQQVTRKALMNKYNEEIEQIKTVSAAALADMKEEKEKITKENHQLKEEKVEMEKRQKEDSTTISVLQKENERLKLQAQEAKDLQSKILILQKNSIESKEQMEKREEEMKKEFHLKIQELERKLKKASEKQPQMDLDADYNASFGGEENPVEEPERVENVVAEVQADETDQNGRNNEETAPGSRSRESRIILPANYIIGTELFRGEFIKHLYVFNSDDKTLCNNYSFRNRKNCFICSKCETKKEDVSATIKSANGEEYVQLGETPHVCDPEKYDPQMIIYENYMETTENWQGKNMKRLYVRDTDDYFFKYTWPNGCNTYRCINKLCNVSAHLVNDDEGKQCCVLLHRHKCQSKKLQMKL</sequence>
<evidence type="ECO:0000256" key="2">
    <source>
        <dbReference type="ARBA" id="ARBA00022490"/>
    </source>
</evidence>
<evidence type="ECO:0000256" key="10">
    <source>
        <dbReference type="RuleBase" id="RU000394"/>
    </source>
</evidence>
<evidence type="ECO:0000256" key="4">
    <source>
        <dbReference type="ARBA" id="ARBA00022741"/>
    </source>
</evidence>
<evidence type="ECO:0000256" key="7">
    <source>
        <dbReference type="ARBA" id="ARBA00023212"/>
    </source>
</evidence>
<dbReference type="InterPro" id="IPR019821">
    <property type="entry name" value="Kinesin_motor_CS"/>
</dbReference>
<keyword evidence="5 9" id="KW-0067">ATP-binding</keyword>
<dbReference type="FunFam" id="3.40.850.10:FF:000019">
    <property type="entry name" value="Kinesin-like protein KIN-5D"/>
    <property type="match status" value="1"/>
</dbReference>
<evidence type="ECO:0000256" key="13">
    <source>
        <dbReference type="SAM" id="SignalP"/>
    </source>
</evidence>
<keyword evidence="11" id="KW-0175">Coiled coil</keyword>
<dbReference type="Proteomes" id="UP000887578">
    <property type="component" value="Unplaced"/>
</dbReference>